<dbReference type="AlphaFoldDB" id="A0A0B7FLC4"/>
<dbReference type="EMBL" id="LN679126">
    <property type="protein sequence ID" value="CEL57018.1"/>
    <property type="molecule type" value="Genomic_DNA"/>
</dbReference>
<proteinExistence type="predicted"/>
<evidence type="ECO:0000313" key="3">
    <source>
        <dbReference type="Proteomes" id="UP000059188"/>
    </source>
</evidence>
<protein>
    <recommendedName>
        <fullName evidence="1">BTB domain-containing protein</fullName>
    </recommendedName>
</protein>
<dbReference type="Gene3D" id="3.30.710.10">
    <property type="entry name" value="Potassium Channel Kv1.1, Chain A"/>
    <property type="match status" value="1"/>
</dbReference>
<sequence>MSARHEDSWIAHLADLTSAILPRPTYSRDPTYYFRDGSVLLLVEGTLFKVHTSILARESETFGCLFESASFSIATEEFVPVDIMGEPGFEIRDIKAEHFRHFLFMFYGLPSNQNYRRIMNHDDSRRQSPQCQVIDFHIYLDVAEIASRFSAPNLRSWAHGELRKIAGTAYEELSRFSIRTDYQLRALLYAKRTRDEELAADVRNAIQLHFSWISTSSPLKLINATAGTDGYRERLIRVFKHRKLNDIDPALFGFVFCAILSLGHDAWMQNTLLSREDRVMLLSGQVHLMPLPLSTLGLGWLDTLNGQNHKGVSTPIECCSECDHFVSWEASFGDNYRQQLCATTPPLCGISHLAILPVQRLMFRGVLEENKSPNCKNSCCDRMLAFVDSCIQDTYVRLAENFCRSVESTIKAILEFKWTIPLFHRVEGYQAPSIGKVPWALGFRNTRSVVRPASVRAHVSGASARQMSTY</sequence>
<organism evidence="2 3">
    <name type="scientific">Thanatephorus cucumeris (strain AG1-IB / isolate 7/3/14)</name>
    <name type="common">Lettuce bottom rot fungus</name>
    <name type="synonym">Rhizoctonia solani</name>
    <dbReference type="NCBI Taxonomy" id="1108050"/>
    <lineage>
        <taxon>Eukaryota</taxon>
        <taxon>Fungi</taxon>
        <taxon>Dikarya</taxon>
        <taxon>Basidiomycota</taxon>
        <taxon>Agaricomycotina</taxon>
        <taxon>Agaricomycetes</taxon>
        <taxon>Cantharellales</taxon>
        <taxon>Ceratobasidiaceae</taxon>
        <taxon>Rhizoctonia</taxon>
        <taxon>Rhizoctonia solani AG-1</taxon>
    </lineage>
</organism>
<name>A0A0B7FLC4_THACB</name>
<dbReference type="InterPro" id="IPR011333">
    <property type="entry name" value="SKP1/BTB/POZ_sf"/>
</dbReference>
<gene>
    <name evidence="2" type="ORF">RSOLAG1IB_08271</name>
</gene>
<keyword evidence="3" id="KW-1185">Reference proteome</keyword>
<evidence type="ECO:0000313" key="2">
    <source>
        <dbReference type="EMBL" id="CEL57018.1"/>
    </source>
</evidence>
<dbReference type="SUPFAM" id="SSF54695">
    <property type="entry name" value="POZ domain"/>
    <property type="match status" value="1"/>
</dbReference>
<accession>A0A0B7FLC4</accession>
<dbReference type="Proteomes" id="UP000059188">
    <property type="component" value="Unassembled WGS sequence"/>
</dbReference>
<evidence type="ECO:0000259" key="1">
    <source>
        <dbReference type="PROSITE" id="PS50097"/>
    </source>
</evidence>
<dbReference type="InterPro" id="IPR000210">
    <property type="entry name" value="BTB/POZ_dom"/>
</dbReference>
<dbReference type="PROSITE" id="PS50097">
    <property type="entry name" value="BTB"/>
    <property type="match status" value="1"/>
</dbReference>
<reference evidence="2 3" key="1">
    <citation type="submission" date="2014-11" db="EMBL/GenBank/DDBJ databases">
        <authorList>
            <person name="Wibberg Daniel"/>
        </authorList>
    </citation>
    <scope>NUCLEOTIDE SEQUENCE [LARGE SCALE GENOMIC DNA]</scope>
    <source>
        <strain evidence="2">Rhizoctonia solani AG1-IB 7/3/14</strain>
    </source>
</reference>
<feature type="domain" description="BTB" evidence="1">
    <location>
        <begin position="37"/>
        <end position="107"/>
    </location>
</feature>
<dbReference type="OrthoDB" id="3232466at2759"/>